<feature type="transmembrane region" description="Helical" evidence="1">
    <location>
        <begin position="305"/>
        <end position="327"/>
    </location>
</feature>
<name>A0A2T0MSH9_9ACTN</name>
<dbReference type="InterPro" id="IPR052341">
    <property type="entry name" value="LOG_family_nucleotidases"/>
</dbReference>
<gene>
    <name evidence="2" type="ORF">B0I32_115301</name>
</gene>
<dbReference type="Gene3D" id="3.40.50.450">
    <property type="match status" value="1"/>
</dbReference>
<dbReference type="RefSeq" id="WP_106246365.1">
    <property type="nucleotide sequence ID" value="NZ_PVNG01000015.1"/>
</dbReference>
<dbReference type="NCBIfam" id="TIGR00725">
    <property type="entry name" value="TIGR00725 family protein"/>
    <property type="match status" value="1"/>
</dbReference>
<sequence>MSAKFATYIAVVGPSSATHRELRIAEEVGRLLAKRSAIVLCGGLGGIMEAVSRGATQAGGLALGFLPGVDRFEGNPYLTIALATGMGELRNAMLIRAADAVIAIGGSWGTMSEVSLAMRTGKPLVAVRPWRISGNLFHSNRRIRVVRSARQATDIASMASSAATRAAPSLPGHSRSDPVDVWRAYELAQKHYESDLQLFSTRMNLFLLVQSALVALTATLASQNVKEFDAKTVSAFGLLLASGWFVVAASSYVWIHTWRLQMIKLGLAAQEETGVSTSSAAFDRHTRRDLHIGSRAAKLPEVISWYVRPTLISCLLPLLFIAGWIYIGWLRL</sequence>
<keyword evidence="1" id="KW-0812">Transmembrane</keyword>
<evidence type="ECO:0000256" key="1">
    <source>
        <dbReference type="SAM" id="Phobius"/>
    </source>
</evidence>
<dbReference type="Proteomes" id="UP000238312">
    <property type="component" value="Unassembled WGS sequence"/>
</dbReference>
<proteinExistence type="predicted"/>
<dbReference type="Pfam" id="PF24838">
    <property type="entry name" value="8xMP"/>
    <property type="match status" value="1"/>
</dbReference>
<reference evidence="2 3" key="1">
    <citation type="submission" date="2018-03" db="EMBL/GenBank/DDBJ databases">
        <title>Genomic Encyclopedia of Type Strains, Phase III (KMG-III): the genomes of soil and plant-associated and newly described type strains.</title>
        <authorList>
            <person name="Whitman W."/>
        </authorList>
    </citation>
    <scope>NUCLEOTIDE SEQUENCE [LARGE SCALE GENOMIC DNA]</scope>
    <source>
        <strain evidence="2 3">CGMCC 4.7104</strain>
    </source>
</reference>
<dbReference type="PANTHER" id="PTHR43393">
    <property type="entry name" value="CYTOKININ RIBOSIDE 5'-MONOPHOSPHATE PHOSPHORIBOHYDROLASE"/>
    <property type="match status" value="1"/>
</dbReference>
<accession>A0A2T0MSH9</accession>
<dbReference type="OrthoDB" id="9794039at2"/>
<dbReference type="InterPro" id="IPR041164">
    <property type="entry name" value="LDcluster4"/>
</dbReference>
<evidence type="ECO:0000313" key="3">
    <source>
        <dbReference type="Proteomes" id="UP000238312"/>
    </source>
</evidence>
<dbReference type="GO" id="GO:0005829">
    <property type="term" value="C:cytosol"/>
    <property type="evidence" value="ECO:0007669"/>
    <property type="project" value="TreeGrafter"/>
</dbReference>
<dbReference type="PANTHER" id="PTHR43393:SF3">
    <property type="entry name" value="LYSINE DECARBOXYLASE-LIKE PROTEIN"/>
    <property type="match status" value="1"/>
</dbReference>
<dbReference type="EMBL" id="PVNG01000015">
    <property type="protein sequence ID" value="PRX61446.1"/>
    <property type="molecule type" value="Genomic_DNA"/>
</dbReference>
<organism evidence="2 3">
    <name type="scientific">Nonomuraea fuscirosea</name>
    <dbReference type="NCBI Taxonomy" id="1291556"/>
    <lineage>
        <taxon>Bacteria</taxon>
        <taxon>Bacillati</taxon>
        <taxon>Actinomycetota</taxon>
        <taxon>Actinomycetes</taxon>
        <taxon>Streptosporangiales</taxon>
        <taxon>Streptosporangiaceae</taxon>
        <taxon>Nonomuraea</taxon>
    </lineage>
</organism>
<dbReference type="InterPro" id="IPR056918">
    <property type="entry name" value="8xMP"/>
</dbReference>
<keyword evidence="1" id="KW-1133">Transmembrane helix</keyword>
<keyword evidence="1" id="KW-0472">Membrane</keyword>
<dbReference type="Pfam" id="PF18306">
    <property type="entry name" value="LDcluster4"/>
    <property type="match status" value="1"/>
</dbReference>
<keyword evidence="3" id="KW-1185">Reference proteome</keyword>
<feature type="transmembrane region" description="Helical" evidence="1">
    <location>
        <begin position="203"/>
        <end position="221"/>
    </location>
</feature>
<dbReference type="InterPro" id="IPR005268">
    <property type="entry name" value="CHP00725"/>
</dbReference>
<evidence type="ECO:0000313" key="2">
    <source>
        <dbReference type="EMBL" id="PRX61446.1"/>
    </source>
</evidence>
<protein>
    <submittedName>
        <fullName evidence="2">Uncharacterized protein (TIGR00725 family)</fullName>
    </submittedName>
</protein>
<comment type="caution">
    <text evidence="2">The sequence shown here is derived from an EMBL/GenBank/DDBJ whole genome shotgun (WGS) entry which is preliminary data.</text>
</comment>
<feature type="transmembrane region" description="Helical" evidence="1">
    <location>
        <begin position="233"/>
        <end position="255"/>
    </location>
</feature>
<dbReference type="SUPFAM" id="SSF102405">
    <property type="entry name" value="MCP/YpsA-like"/>
    <property type="match status" value="1"/>
</dbReference>
<dbReference type="AlphaFoldDB" id="A0A2T0MSH9"/>